<dbReference type="Proteomes" id="UP000280008">
    <property type="component" value="Unassembled WGS sequence"/>
</dbReference>
<dbReference type="EMBL" id="RBKS01000001">
    <property type="protein sequence ID" value="RKR74648.1"/>
    <property type="molecule type" value="Genomic_DNA"/>
</dbReference>
<organism evidence="2 3">
    <name type="scientific">Frondihabitans australicus</name>
    <dbReference type="NCBI Taxonomy" id="386892"/>
    <lineage>
        <taxon>Bacteria</taxon>
        <taxon>Bacillati</taxon>
        <taxon>Actinomycetota</taxon>
        <taxon>Actinomycetes</taxon>
        <taxon>Micrococcales</taxon>
        <taxon>Microbacteriaceae</taxon>
        <taxon>Frondihabitans</taxon>
    </lineage>
</organism>
<keyword evidence="3" id="KW-1185">Reference proteome</keyword>
<dbReference type="RefSeq" id="WP_245981527.1">
    <property type="nucleotide sequence ID" value="NZ_RBKS01000001.1"/>
</dbReference>
<feature type="region of interest" description="Disordered" evidence="1">
    <location>
        <begin position="1"/>
        <end position="31"/>
    </location>
</feature>
<accession>A0A495IGT6</accession>
<protein>
    <submittedName>
        <fullName evidence="2">Uncharacterized protein</fullName>
    </submittedName>
</protein>
<gene>
    <name evidence="2" type="ORF">C8E83_1772</name>
</gene>
<name>A0A495IGT6_9MICO</name>
<evidence type="ECO:0000256" key="1">
    <source>
        <dbReference type="SAM" id="MobiDB-lite"/>
    </source>
</evidence>
<comment type="caution">
    <text evidence="2">The sequence shown here is derived from an EMBL/GenBank/DDBJ whole genome shotgun (WGS) entry which is preliminary data.</text>
</comment>
<feature type="compositionally biased region" description="Low complexity" evidence="1">
    <location>
        <begin position="1"/>
        <end position="17"/>
    </location>
</feature>
<sequence length="106" mass="11974">MTSTRLTSASTASASRSGFEPRPAHGLYASAGPVSETHGGLTLVQLHDDLARVTRPNGEVLGYVERFMHEKGERYRAKRFLPRQRRFVEIGEFWSRADATDCFRFN</sequence>
<reference evidence="2 3" key="1">
    <citation type="submission" date="2018-10" db="EMBL/GenBank/DDBJ databases">
        <title>Sequencing the genomes of 1000 actinobacteria strains.</title>
        <authorList>
            <person name="Klenk H.-P."/>
        </authorList>
    </citation>
    <scope>NUCLEOTIDE SEQUENCE [LARGE SCALE GENOMIC DNA]</scope>
    <source>
        <strain evidence="2 3">DSM 17894</strain>
    </source>
</reference>
<dbReference type="AlphaFoldDB" id="A0A495IGT6"/>
<evidence type="ECO:0000313" key="2">
    <source>
        <dbReference type="EMBL" id="RKR74648.1"/>
    </source>
</evidence>
<proteinExistence type="predicted"/>
<evidence type="ECO:0000313" key="3">
    <source>
        <dbReference type="Proteomes" id="UP000280008"/>
    </source>
</evidence>